<comment type="similarity">
    <text evidence="2">Belongs to the type II topoisomerase GyrA/ParC subunit family.</text>
</comment>
<reference evidence="9 10" key="1">
    <citation type="journal article" date="2012" name="J. Bacteriol.">
        <title>Complete genome sequence of Mycoplasma wenyonii strain Massachusetts.</title>
        <authorList>
            <person name="Dos Santos A.P."/>
            <person name="Guimaraes A.M."/>
            <person name="do Nascimento N.C."/>
            <person name="Sanmiguel P.J."/>
            <person name="Messick J.B."/>
        </authorList>
    </citation>
    <scope>NUCLEOTIDE SEQUENCE [LARGE SCALE GENOMIC DNA]</scope>
    <source>
        <strain evidence="9 10">Massachusetts</strain>
    </source>
</reference>
<evidence type="ECO:0000256" key="7">
    <source>
        <dbReference type="PROSITE-ProRule" id="PRU01384"/>
    </source>
</evidence>
<gene>
    <name evidence="9" type="ordered locus">WEN_00155</name>
</gene>
<dbReference type="InterPro" id="IPR006691">
    <property type="entry name" value="GyrA/parC_rep"/>
</dbReference>
<dbReference type="GO" id="GO:0009330">
    <property type="term" value="C:DNA topoisomerase type II (double strand cut, ATP-hydrolyzing) complex"/>
    <property type="evidence" value="ECO:0007669"/>
    <property type="project" value="TreeGrafter"/>
</dbReference>
<dbReference type="InterPro" id="IPR050220">
    <property type="entry name" value="Type_II_DNA_Topoisomerases"/>
</dbReference>
<dbReference type="GO" id="GO:0005524">
    <property type="term" value="F:ATP binding"/>
    <property type="evidence" value="ECO:0007669"/>
    <property type="project" value="InterPro"/>
</dbReference>
<dbReference type="Pfam" id="PF03989">
    <property type="entry name" value="DNA_gyraseA_C"/>
    <property type="match status" value="6"/>
</dbReference>
<proteinExistence type="inferred from homology"/>
<dbReference type="PATRIC" id="fig|1197325.3.peg.33"/>
<keyword evidence="10" id="KW-1185">Reference proteome</keyword>
<feature type="domain" description="Topo IIA-type catalytic" evidence="8">
    <location>
        <begin position="47"/>
        <end position="523"/>
    </location>
</feature>
<accession>I6ZI50</accession>
<keyword evidence="4 7" id="KW-0799">Topoisomerase</keyword>
<evidence type="ECO:0000256" key="4">
    <source>
        <dbReference type="ARBA" id="ARBA00023029"/>
    </source>
</evidence>
<dbReference type="Gene3D" id="1.10.268.10">
    <property type="entry name" value="Topoisomerase, domain 3"/>
    <property type="match status" value="1"/>
</dbReference>
<evidence type="ECO:0000256" key="3">
    <source>
        <dbReference type="ARBA" id="ARBA00012895"/>
    </source>
</evidence>
<dbReference type="RefSeq" id="WP_014849550.1">
    <property type="nucleotide sequence ID" value="NC_018149.1"/>
</dbReference>
<dbReference type="InterPro" id="IPR013760">
    <property type="entry name" value="Topo_IIA-like_dom_sf"/>
</dbReference>
<dbReference type="KEGG" id="mwe:WEN_00155"/>
<dbReference type="Gene3D" id="3.30.1360.40">
    <property type="match status" value="1"/>
</dbReference>
<comment type="catalytic activity">
    <reaction evidence="1 7">
        <text>ATP-dependent breakage, passage and rejoining of double-stranded DNA.</text>
        <dbReference type="EC" id="5.6.2.2"/>
    </reaction>
</comment>
<sequence>MSAKLSSNLEKLVGALADSQVKDQNIVSEAEQSFLDYSLSVITSRALPDLRDGLKPVHRRILYSAYEEKMFSDTRFRKSATLVGAVMGGYHPHGDSSIYGALVRLAQDFSMRYPLLEGQGNFGSIDGDSPAAMRYTEVKMSKLGEKFLEGIKEDPVDFVPNYDGSKEEPSILPIVAPSILLNGGDGIAVGMASKIPSHNLKEVCEMAITLLDEPEEPEAKMLEIMKGPDFPTGGLILGYKGVQKYLLTGRGSFRIRARAILEEDKHQIVFTEIPYGVKKNRLIKRIAQLASDEKNPTFLVIPLLQRFIKNIRDESNLKEGIRLVIECRQGAPLETILNNLYKHTQLQQAYAANLTVLSVGEEGKRVPKTLGIIPILREYLEYQLEILVRRTQFNLEKLRARIHLLEGRKIIVTDLKEAIDIITQEEEPEKLIKEKYSLSDIQIKDIFDLPLRQLKRIEFQKLVDELEEKIQFRIQHEERLASRELQNQVIKEQLMEIMKEYVDDQRRSEIDFSKGFSLSELDLIPKETLVISASQMNYISALPLEGIKLRDRGTKGFDVGNYPAKDFVSDLLIASSHDDLFLFTNVGKVYKVKGYDIKISNSNKWTNKPLAIKNLLGYKDSLFQPDEKVIKIMAIKPEDYEQDLYLLFATKKGRVKKTRLSSEKIERPDGKIRIKNNFTTVTRKGKRAIKLDSGDELKGVIKIKDDSEVILASSDAKVVRFKASTLRTYSRDSRGVKGINLERIVEGQKVKDAVELISISSSLEGDKLLTISNVGKGKLNMLSAFTLTRRNAKGKIAYKITKPSEVVKKGKKQKEPVKFVACVAVWGNEEIALMTQKNHMNRFKVSKISTLEGRNTVGVKLIDIDESDKKDRVIYFAKHIPLEEKLEQPETEEAVTEEETVSS</sequence>
<dbReference type="InterPro" id="IPR013758">
    <property type="entry name" value="Topo_IIA_A/C_ab"/>
</dbReference>
<dbReference type="PANTHER" id="PTHR43493">
    <property type="entry name" value="DNA GYRASE/TOPOISOMERASE SUBUNIT A"/>
    <property type="match status" value="1"/>
</dbReference>
<dbReference type="InterPro" id="IPR002205">
    <property type="entry name" value="Topo_IIA_dom_A"/>
</dbReference>
<keyword evidence="6 7" id="KW-0413">Isomerase</keyword>
<organism evidence="9 10">
    <name type="scientific">Mycoplasma wenyonii (strain Massachusetts)</name>
    <name type="common">Eperythrozoon wenyonii</name>
    <dbReference type="NCBI Taxonomy" id="1197325"/>
    <lineage>
        <taxon>Bacteria</taxon>
        <taxon>Bacillati</taxon>
        <taxon>Mycoplasmatota</taxon>
        <taxon>Mollicutes</taxon>
        <taxon>Mycoplasmataceae</taxon>
        <taxon>Mycoplasma</taxon>
    </lineage>
</organism>
<dbReference type="OrthoDB" id="9806486at2"/>
<evidence type="ECO:0000256" key="1">
    <source>
        <dbReference type="ARBA" id="ARBA00000185"/>
    </source>
</evidence>
<dbReference type="InterPro" id="IPR035516">
    <property type="entry name" value="Gyrase/topoIV_suA_C"/>
</dbReference>
<dbReference type="EMBL" id="CP003703">
    <property type="protein sequence ID" value="AFN64840.1"/>
    <property type="molecule type" value="Genomic_DNA"/>
</dbReference>
<dbReference type="Pfam" id="PF00521">
    <property type="entry name" value="DNA_topoisoIV"/>
    <property type="match status" value="1"/>
</dbReference>
<name>I6ZI50_MYCWM</name>
<dbReference type="Proteomes" id="UP000009005">
    <property type="component" value="Chromosome"/>
</dbReference>
<dbReference type="PANTHER" id="PTHR43493:SF5">
    <property type="entry name" value="DNA GYRASE SUBUNIT A, CHLOROPLASTIC_MITOCHONDRIAL"/>
    <property type="match status" value="1"/>
</dbReference>
<dbReference type="Gene3D" id="3.90.199.10">
    <property type="entry name" value="Topoisomerase II, domain 5"/>
    <property type="match status" value="1"/>
</dbReference>
<dbReference type="EC" id="5.6.2.2" evidence="3"/>
<dbReference type="AlphaFoldDB" id="I6ZI50"/>
<dbReference type="GO" id="GO:0005737">
    <property type="term" value="C:cytoplasm"/>
    <property type="evidence" value="ECO:0007669"/>
    <property type="project" value="TreeGrafter"/>
</dbReference>
<evidence type="ECO:0000256" key="6">
    <source>
        <dbReference type="ARBA" id="ARBA00023235"/>
    </source>
</evidence>
<evidence type="ECO:0000313" key="9">
    <source>
        <dbReference type="EMBL" id="AFN64840.1"/>
    </source>
</evidence>
<dbReference type="SUPFAM" id="SSF56719">
    <property type="entry name" value="Type II DNA topoisomerase"/>
    <property type="match status" value="1"/>
</dbReference>
<evidence type="ECO:0000259" key="8">
    <source>
        <dbReference type="PROSITE" id="PS52040"/>
    </source>
</evidence>
<dbReference type="SUPFAM" id="SSF101904">
    <property type="entry name" value="GyrA/ParC C-terminal domain-like"/>
    <property type="match status" value="1"/>
</dbReference>
<evidence type="ECO:0000256" key="5">
    <source>
        <dbReference type="ARBA" id="ARBA00023125"/>
    </source>
</evidence>
<dbReference type="SMART" id="SM00434">
    <property type="entry name" value="TOP4c"/>
    <property type="match status" value="1"/>
</dbReference>
<protein>
    <recommendedName>
        <fullName evidence="3">DNA topoisomerase (ATP-hydrolyzing)</fullName>
        <ecNumber evidence="3">5.6.2.2</ecNumber>
    </recommendedName>
</protein>
<keyword evidence="5 7" id="KW-0238">DNA-binding</keyword>
<evidence type="ECO:0000313" key="10">
    <source>
        <dbReference type="Proteomes" id="UP000009005"/>
    </source>
</evidence>
<dbReference type="STRING" id="1197325.WEN_00155"/>
<dbReference type="GO" id="GO:0006265">
    <property type="term" value="P:DNA topological change"/>
    <property type="evidence" value="ECO:0007669"/>
    <property type="project" value="UniProtKB-UniRule"/>
</dbReference>
<evidence type="ECO:0000256" key="2">
    <source>
        <dbReference type="ARBA" id="ARBA00008263"/>
    </source>
</evidence>
<dbReference type="Gene3D" id="2.120.10.90">
    <property type="entry name" value="DNA gyrase/topoisomerase IV, subunit A, C-terminal"/>
    <property type="match status" value="1"/>
</dbReference>
<dbReference type="PROSITE" id="PS52040">
    <property type="entry name" value="TOPO_IIA"/>
    <property type="match status" value="1"/>
</dbReference>
<dbReference type="GO" id="GO:0003677">
    <property type="term" value="F:DNA binding"/>
    <property type="evidence" value="ECO:0007669"/>
    <property type="project" value="UniProtKB-UniRule"/>
</dbReference>
<feature type="active site" description="O-(5'-phospho-DNA)-tyrosine intermediate" evidence="7">
    <location>
        <position position="135"/>
    </location>
</feature>
<dbReference type="GO" id="GO:0034335">
    <property type="term" value="F:DNA negative supercoiling activity"/>
    <property type="evidence" value="ECO:0007669"/>
    <property type="project" value="UniProtKB-ARBA"/>
</dbReference>
<dbReference type="InterPro" id="IPR013757">
    <property type="entry name" value="Topo_IIA_A_a_sf"/>
</dbReference>
<dbReference type="CDD" id="cd00187">
    <property type="entry name" value="TOP4c"/>
    <property type="match status" value="1"/>
</dbReference>
<dbReference type="HOGENOM" id="CLU_002977_6_1_14"/>